<feature type="transmembrane region" description="Helical" evidence="6">
    <location>
        <begin position="69"/>
        <end position="90"/>
    </location>
</feature>
<reference evidence="8" key="1">
    <citation type="submission" date="2016-10" db="EMBL/GenBank/DDBJ databases">
        <authorList>
            <person name="Varghese N."/>
            <person name="Submissions S."/>
        </authorList>
    </citation>
    <scope>NUCLEOTIDE SEQUENCE [LARGE SCALE GENOMIC DNA]</scope>
    <source>
        <strain evidence="8">CGMCC 1.10658</strain>
    </source>
</reference>
<dbReference type="Pfam" id="PF01925">
    <property type="entry name" value="TauE"/>
    <property type="match status" value="1"/>
</dbReference>
<evidence type="ECO:0000256" key="1">
    <source>
        <dbReference type="ARBA" id="ARBA00004141"/>
    </source>
</evidence>
<evidence type="ECO:0000313" key="7">
    <source>
        <dbReference type="EMBL" id="SDJ68281.1"/>
    </source>
</evidence>
<accession>A0A1G8VQE6</accession>
<feature type="transmembrane region" description="Helical" evidence="6">
    <location>
        <begin position="276"/>
        <end position="295"/>
    </location>
</feature>
<feature type="transmembrane region" description="Helical" evidence="6">
    <location>
        <begin position="129"/>
        <end position="147"/>
    </location>
</feature>
<dbReference type="STRING" id="658219.SAMN05216212_0683"/>
<dbReference type="PANTHER" id="PTHR43483">
    <property type="entry name" value="MEMBRANE TRANSPORTER PROTEIN HI_0806-RELATED"/>
    <property type="match status" value="1"/>
</dbReference>
<dbReference type="AlphaFoldDB" id="A0A1G8VQE6"/>
<evidence type="ECO:0000256" key="6">
    <source>
        <dbReference type="RuleBase" id="RU363041"/>
    </source>
</evidence>
<gene>
    <name evidence="7" type="ORF">SAMN05216212_0683</name>
</gene>
<organism evidence="7 8">
    <name type="scientific">Microbulbifer yueqingensis</name>
    <dbReference type="NCBI Taxonomy" id="658219"/>
    <lineage>
        <taxon>Bacteria</taxon>
        <taxon>Pseudomonadati</taxon>
        <taxon>Pseudomonadota</taxon>
        <taxon>Gammaproteobacteria</taxon>
        <taxon>Cellvibrionales</taxon>
        <taxon>Microbulbiferaceae</taxon>
        <taxon>Microbulbifer</taxon>
    </lineage>
</organism>
<evidence type="ECO:0000256" key="2">
    <source>
        <dbReference type="ARBA" id="ARBA00009142"/>
    </source>
</evidence>
<feature type="transmembrane region" description="Helical" evidence="6">
    <location>
        <begin position="167"/>
        <end position="194"/>
    </location>
</feature>
<keyword evidence="4 6" id="KW-1133">Transmembrane helix</keyword>
<keyword evidence="8" id="KW-1185">Reference proteome</keyword>
<name>A0A1G8VQE6_9GAMM</name>
<comment type="subcellular location">
    <subcellularLocation>
        <location evidence="6">Cell membrane</location>
        <topology evidence="6">Multi-pass membrane protein</topology>
    </subcellularLocation>
    <subcellularLocation>
        <location evidence="1">Membrane</location>
        <topology evidence="1">Multi-pass membrane protein</topology>
    </subcellularLocation>
</comment>
<feature type="transmembrane region" description="Helical" evidence="6">
    <location>
        <begin position="206"/>
        <end position="228"/>
    </location>
</feature>
<feature type="transmembrane region" description="Helical" evidence="6">
    <location>
        <begin position="27"/>
        <end position="60"/>
    </location>
</feature>
<dbReference type="Proteomes" id="UP000199305">
    <property type="component" value="Unassembled WGS sequence"/>
</dbReference>
<keyword evidence="6" id="KW-1003">Cell membrane</keyword>
<feature type="transmembrane region" description="Helical" evidence="6">
    <location>
        <begin position="102"/>
        <end position="122"/>
    </location>
</feature>
<proteinExistence type="inferred from homology"/>
<comment type="similarity">
    <text evidence="2 6">Belongs to the 4-toluene sulfonate uptake permease (TSUP) (TC 2.A.102) family.</text>
</comment>
<feature type="transmembrane region" description="Helical" evidence="6">
    <location>
        <begin position="240"/>
        <end position="264"/>
    </location>
</feature>
<dbReference type="GO" id="GO:0005886">
    <property type="term" value="C:plasma membrane"/>
    <property type="evidence" value="ECO:0007669"/>
    <property type="project" value="UniProtKB-SubCell"/>
</dbReference>
<dbReference type="PANTHER" id="PTHR43483:SF3">
    <property type="entry name" value="MEMBRANE TRANSPORTER PROTEIN HI_0806-RELATED"/>
    <property type="match status" value="1"/>
</dbReference>
<evidence type="ECO:0000313" key="8">
    <source>
        <dbReference type="Proteomes" id="UP000199305"/>
    </source>
</evidence>
<evidence type="ECO:0000256" key="3">
    <source>
        <dbReference type="ARBA" id="ARBA00022692"/>
    </source>
</evidence>
<evidence type="ECO:0000256" key="4">
    <source>
        <dbReference type="ARBA" id="ARBA00022989"/>
    </source>
</evidence>
<sequence length="296" mass="30613">MPGTLLFAQGFPTLLQGGEKGRGMETLLVYLAVGAVAGTIAGLFGVGGGLIIVPALVLVFTARGIAPDILTHMAVATSLATIVVTSVSSIRTHHLKGAVDWRIFRVMVPGILLGSWLGGVTADLLPGPWLQLLIGVFAILIAAKMWLDGLRSAPLPEDGGRLPGAAGLTTAGGVIGWASAIFGIGGGSLTVPFLSRSHVQIQRAVATSAACGLPIAVAGAISFAIQGWGNPLLPPWSSGYVYWPAFLGIVLASALFARFGALLAHRLSPRMLKNCFGGLLFVIGARFIWLNIHLLA</sequence>
<evidence type="ECO:0000256" key="5">
    <source>
        <dbReference type="ARBA" id="ARBA00023136"/>
    </source>
</evidence>
<dbReference type="EMBL" id="FNFH01000001">
    <property type="protein sequence ID" value="SDJ68281.1"/>
    <property type="molecule type" value="Genomic_DNA"/>
</dbReference>
<keyword evidence="5 6" id="KW-0472">Membrane</keyword>
<dbReference type="InterPro" id="IPR002781">
    <property type="entry name" value="TM_pro_TauE-like"/>
</dbReference>
<protein>
    <recommendedName>
        <fullName evidence="6">Probable membrane transporter protein</fullName>
    </recommendedName>
</protein>
<keyword evidence="3 6" id="KW-0812">Transmembrane</keyword>